<dbReference type="EMBL" id="JAHLQJ010000014">
    <property type="protein sequence ID" value="MBU5673375.1"/>
    <property type="molecule type" value="Genomic_DNA"/>
</dbReference>
<evidence type="ECO:0000313" key="3">
    <source>
        <dbReference type="Proteomes" id="UP000743001"/>
    </source>
</evidence>
<dbReference type="Pfam" id="PF00583">
    <property type="entry name" value="Acetyltransf_1"/>
    <property type="match status" value="1"/>
</dbReference>
<evidence type="ECO:0000259" key="1">
    <source>
        <dbReference type="PROSITE" id="PS51186"/>
    </source>
</evidence>
<dbReference type="CDD" id="cd04301">
    <property type="entry name" value="NAT_SF"/>
    <property type="match status" value="1"/>
</dbReference>
<organism evidence="2 3">
    <name type="scientific">Paenibacillus brevis</name>
    <dbReference type="NCBI Taxonomy" id="2841508"/>
    <lineage>
        <taxon>Bacteria</taxon>
        <taxon>Bacillati</taxon>
        <taxon>Bacillota</taxon>
        <taxon>Bacilli</taxon>
        <taxon>Bacillales</taxon>
        <taxon>Paenibacillaceae</taxon>
        <taxon>Paenibacillus</taxon>
    </lineage>
</organism>
<dbReference type="Proteomes" id="UP000743001">
    <property type="component" value="Unassembled WGS sequence"/>
</dbReference>
<evidence type="ECO:0000313" key="2">
    <source>
        <dbReference type="EMBL" id="MBU5673375.1"/>
    </source>
</evidence>
<dbReference type="InterPro" id="IPR000182">
    <property type="entry name" value="GNAT_dom"/>
</dbReference>
<keyword evidence="3" id="KW-1185">Reference proteome</keyword>
<sequence length="184" mass="20134">MGKEITIRIARPSDAELACRVFDLAIPEAFEQEGLGHLIEDIAHELAAKRRVLQACLLKEDSVSCWFLVALLGENIVGTISYGPCGEDILNCTGNALGNVGELGSLYILPEYQGQGIGSVLIRAAANRMASQGIQRFSLDSGYRIAQQKWLNKFGKPYAVVPDYWGAESAHMVWLCEVKNYIGS</sequence>
<reference evidence="2 3" key="1">
    <citation type="submission" date="2021-06" db="EMBL/GenBank/DDBJ databases">
        <authorList>
            <person name="Sun Q."/>
            <person name="Li D."/>
        </authorList>
    </citation>
    <scope>NUCLEOTIDE SEQUENCE [LARGE SCALE GENOMIC DNA]</scope>
    <source>
        <strain evidence="2 3">MSJ-6</strain>
    </source>
</reference>
<feature type="domain" description="N-acetyltransferase" evidence="1">
    <location>
        <begin position="5"/>
        <end position="177"/>
    </location>
</feature>
<name>A0ABS6FT15_9BACL</name>
<dbReference type="PROSITE" id="PS51186">
    <property type="entry name" value="GNAT"/>
    <property type="match status" value="1"/>
</dbReference>
<gene>
    <name evidence="2" type="ORF">KQJ23_16220</name>
</gene>
<proteinExistence type="predicted"/>
<comment type="caution">
    <text evidence="2">The sequence shown here is derived from an EMBL/GenBank/DDBJ whole genome shotgun (WGS) entry which is preliminary data.</text>
</comment>
<protein>
    <submittedName>
        <fullName evidence="2">GNAT family N-acetyltransferase</fullName>
    </submittedName>
</protein>
<accession>A0ABS6FT15</accession>
<dbReference type="RefSeq" id="WP_216479973.1">
    <property type="nucleotide sequence ID" value="NZ_JAHLQJ010000014.1"/>
</dbReference>